<keyword evidence="1" id="KW-0808">Transferase</keyword>
<dbReference type="RefSeq" id="WP_328014933.1">
    <property type="nucleotide sequence ID" value="NZ_JARTFS010000005.1"/>
</dbReference>
<dbReference type="PANTHER" id="PTHR36112:SF1">
    <property type="entry name" value="RIBOSOMAL RNA SMALL SUBUNIT METHYLTRANSFERASE J"/>
    <property type="match status" value="1"/>
</dbReference>
<dbReference type="Gene3D" id="3.40.50.150">
    <property type="entry name" value="Vaccinia Virus protein VP39"/>
    <property type="match status" value="1"/>
</dbReference>
<reference evidence="1 2" key="1">
    <citation type="submission" date="2023-03" db="EMBL/GenBank/DDBJ databases">
        <title>Bacillus Genome Sequencing.</title>
        <authorList>
            <person name="Dunlap C."/>
        </authorList>
    </citation>
    <scope>NUCLEOTIDE SEQUENCE [LARGE SCALE GENOMIC DNA]</scope>
    <source>
        <strain evidence="1 2">NRS-1717</strain>
    </source>
</reference>
<comment type="caution">
    <text evidence="1">The sequence shown here is derived from an EMBL/GenBank/DDBJ whole genome shotgun (WGS) entry which is preliminary data.</text>
</comment>
<accession>A0ABU6NTZ7</accession>
<dbReference type="SUPFAM" id="SSF53335">
    <property type="entry name" value="S-adenosyl-L-methionine-dependent methyltransferases"/>
    <property type="match status" value="1"/>
</dbReference>
<evidence type="ECO:0000313" key="1">
    <source>
        <dbReference type="EMBL" id="MED4400624.1"/>
    </source>
</evidence>
<dbReference type="InterPro" id="IPR029063">
    <property type="entry name" value="SAM-dependent_MTases_sf"/>
</dbReference>
<gene>
    <name evidence="1" type="ORF">P9271_04685</name>
</gene>
<organism evidence="1 2">
    <name type="scientific">Metabacillus fastidiosus</name>
    <dbReference type="NCBI Taxonomy" id="1458"/>
    <lineage>
        <taxon>Bacteria</taxon>
        <taxon>Bacillati</taxon>
        <taxon>Bacillota</taxon>
        <taxon>Bacilli</taxon>
        <taxon>Bacillales</taxon>
        <taxon>Bacillaceae</taxon>
        <taxon>Metabacillus</taxon>
    </lineage>
</organism>
<dbReference type="GO" id="GO:0008168">
    <property type="term" value="F:methyltransferase activity"/>
    <property type="evidence" value="ECO:0007669"/>
    <property type="project" value="UniProtKB-KW"/>
</dbReference>
<dbReference type="Proteomes" id="UP001342826">
    <property type="component" value="Unassembled WGS sequence"/>
</dbReference>
<dbReference type="EC" id="2.1.1.-" evidence="1"/>
<keyword evidence="2" id="KW-1185">Reference proteome</keyword>
<dbReference type="PANTHER" id="PTHR36112">
    <property type="entry name" value="RIBOSOMAL RNA SMALL SUBUNIT METHYLTRANSFERASE J"/>
    <property type="match status" value="1"/>
</dbReference>
<protein>
    <submittedName>
        <fullName evidence="1">Class I SAM-dependent methyltransferase</fullName>
        <ecNumber evidence="1">2.1.1.-</ecNumber>
    </submittedName>
</protein>
<sequence length="258" mass="29129">MIVTTAGRTNEAMVHLAEIIAEDLQSEFVPRNKRAIGMMKETVQQDVLVVGKNRLELYSLKTDEPLFFHPNSAMFRIKRMIKGEYEPFLEATKLQEGDQFLDCTLGLGSDSIVASYAVGTKGKVTGVEANPFLAYIVQTGLSAWHTEFTPIDEAMKRVNVIQGDHGKELEQMESGSADVIYFDPMFEETIAQSSGLNPLKSFAHYDILTESAINEAKRVARKRIVLKDHWKSEKFAQYGFEVIKRKTAKFHYGVIELK</sequence>
<dbReference type="InterPro" id="IPR007536">
    <property type="entry name" value="16SrRNA_methylTrfase_J"/>
</dbReference>
<evidence type="ECO:0000313" key="2">
    <source>
        <dbReference type="Proteomes" id="UP001342826"/>
    </source>
</evidence>
<dbReference type="Pfam" id="PF04445">
    <property type="entry name" value="SAM_MT"/>
    <property type="match status" value="1"/>
</dbReference>
<dbReference type="EMBL" id="JARTFS010000005">
    <property type="protein sequence ID" value="MED4400624.1"/>
    <property type="molecule type" value="Genomic_DNA"/>
</dbReference>
<keyword evidence="1" id="KW-0489">Methyltransferase</keyword>
<dbReference type="GO" id="GO:0032259">
    <property type="term" value="P:methylation"/>
    <property type="evidence" value="ECO:0007669"/>
    <property type="project" value="UniProtKB-KW"/>
</dbReference>
<name>A0ABU6NTZ7_9BACI</name>
<proteinExistence type="predicted"/>